<keyword evidence="1" id="KW-1133">Transmembrane helix</keyword>
<dbReference type="Proteomes" id="UP000283509">
    <property type="component" value="Unassembled WGS sequence"/>
</dbReference>
<feature type="transmembrane region" description="Helical" evidence="1">
    <location>
        <begin position="326"/>
        <end position="347"/>
    </location>
</feature>
<sequence>MSNYTVMSITYSCSLLVSLPVLSSVPFPTTSSILFFPVSFPRLPSIHFSSFFIPLYSRFPVSLLPSIPPYHPRLYYFPPSSFSVSPLPTLTFCFSFPFPLFTSPSSLPLPPSPFSLFQNSFPPSFLHPSPFSPPQLSFPFPLSSPFSFPTVLSFFPFFRLPFPFPTLASPNFPLFSFCPISLFPTSPFLTSSSPLPILHRSSSFYLLFLSSSKAPFSNFPSFSSSLRSCFPIFGCSPFSLLFPSKPSLPFLSSSYPFPKSFPIFPLLLFLSLFNSHLFSISLSLSISFPFPFLLLPYSFPALISLLSFSFLPLSLQLSFQFLSLSLSLRFLLLLPLFSPPLFLYLTLLPNSLSPLLLQSSSLFPLRLLRIPLPTLLPFSSSHPLLPVPPISPPTLLFLFLLPIFLLFFLSQFSQLFHTSLSSLPVPFFSSPQFLFQLSFPILHLLFPFPP</sequence>
<evidence type="ECO:0000313" key="3">
    <source>
        <dbReference type="Proteomes" id="UP000283509"/>
    </source>
</evidence>
<dbReference type="AlphaFoldDB" id="A0A423SNU6"/>
<evidence type="ECO:0000313" key="2">
    <source>
        <dbReference type="EMBL" id="ROT65872.1"/>
    </source>
</evidence>
<reference evidence="2 3" key="1">
    <citation type="submission" date="2018-04" db="EMBL/GenBank/DDBJ databases">
        <authorList>
            <person name="Zhang X."/>
            <person name="Yuan J."/>
            <person name="Li F."/>
            <person name="Xiang J."/>
        </authorList>
    </citation>
    <scope>NUCLEOTIDE SEQUENCE [LARGE SCALE GENOMIC DNA]</scope>
    <source>
        <tissue evidence="2">Muscle</tissue>
    </source>
</reference>
<organism evidence="2 3">
    <name type="scientific">Penaeus vannamei</name>
    <name type="common">Whiteleg shrimp</name>
    <name type="synonym">Litopenaeus vannamei</name>
    <dbReference type="NCBI Taxonomy" id="6689"/>
    <lineage>
        <taxon>Eukaryota</taxon>
        <taxon>Metazoa</taxon>
        <taxon>Ecdysozoa</taxon>
        <taxon>Arthropoda</taxon>
        <taxon>Crustacea</taxon>
        <taxon>Multicrustacea</taxon>
        <taxon>Malacostraca</taxon>
        <taxon>Eumalacostraca</taxon>
        <taxon>Eucarida</taxon>
        <taxon>Decapoda</taxon>
        <taxon>Dendrobranchiata</taxon>
        <taxon>Penaeoidea</taxon>
        <taxon>Penaeidae</taxon>
        <taxon>Penaeus</taxon>
    </lineage>
</organism>
<dbReference type="EMBL" id="QCYY01003021">
    <property type="protein sequence ID" value="ROT65872.1"/>
    <property type="molecule type" value="Genomic_DNA"/>
</dbReference>
<evidence type="ECO:0000256" key="1">
    <source>
        <dbReference type="SAM" id="Phobius"/>
    </source>
</evidence>
<comment type="caution">
    <text evidence="2">The sequence shown here is derived from an EMBL/GenBank/DDBJ whole genome shotgun (WGS) entry which is preliminary data.</text>
</comment>
<feature type="transmembrane region" description="Helical" evidence="1">
    <location>
        <begin position="394"/>
        <end position="413"/>
    </location>
</feature>
<keyword evidence="3" id="KW-1185">Reference proteome</keyword>
<proteinExistence type="predicted"/>
<name>A0A423SNU6_PENVA</name>
<feature type="transmembrane region" description="Helical" evidence="1">
    <location>
        <begin position="294"/>
        <end position="314"/>
    </location>
</feature>
<keyword evidence="1" id="KW-0812">Transmembrane</keyword>
<reference evidence="2 3" key="2">
    <citation type="submission" date="2019-01" db="EMBL/GenBank/DDBJ databases">
        <title>The decoding of complex shrimp genome reveals the adaptation for benthos swimmer, frequently molting mechanism and breeding impact on genome.</title>
        <authorList>
            <person name="Sun Y."/>
            <person name="Gao Y."/>
            <person name="Yu Y."/>
        </authorList>
    </citation>
    <scope>NUCLEOTIDE SEQUENCE [LARGE SCALE GENOMIC DNA]</scope>
    <source>
        <tissue evidence="2">Muscle</tissue>
    </source>
</reference>
<accession>A0A423SNU6</accession>
<keyword evidence="1" id="KW-0472">Membrane</keyword>
<protein>
    <submittedName>
        <fullName evidence="2">Uncharacterized protein</fullName>
    </submittedName>
</protein>
<feature type="transmembrane region" description="Helical" evidence="1">
    <location>
        <begin position="263"/>
        <end position="288"/>
    </location>
</feature>
<gene>
    <name evidence="2" type="ORF">C7M84_016150</name>
</gene>